<dbReference type="EMBL" id="CP046072">
    <property type="protein sequence ID" value="QSZ42510.1"/>
    <property type="molecule type" value="Genomic_DNA"/>
</dbReference>
<protein>
    <submittedName>
        <fullName evidence="1">Uncharacterized protein</fullName>
    </submittedName>
</protein>
<organism evidence="1 2">
    <name type="scientific">Sulfurimonas aquatica</name>
    <dbReference type="NCBI Taxonomy" id="2672570"/>
    <lineage>
        <taxon>Bacteria</taxon>
        <taxon>Pseudomonadati</taxon>
        <taxon>Campylobacterota</taxon>
        <taxon>Epsilonproteobacteria</taxon>
        <taxon>Campylobacterales</taxon>
        <taxon>Sulfurimonadaceae</taxon>
        <taxon>Sulfurimonas</taxon>
    </lineage>
</organism>
<gene>
    <name evidence="1" type="ORF">GJV85_10435</name>
</gene>
<accession>A0A975B1R1</accession>
<reference evidence="1" key="2">
    <citation type="submission" date="2021-04" db="EMBL/GenBank/DDBJ databases">
        <title>Isolation and characterization of a novel species of the genus Sulfurimonas.</title>
        <authorList>
            <person name="Fukui M."/>
        </authorList>
    </citation>
    <scope>NUCLEOTIDE SEQUENCE</scope>
    <source>
        <strain evidence="1">H1576</strain>
    </source>
</reference>
<evidence type="ECO:0000313" key="1">
    <source>
        <dbReference type="EMBL" id="QSZ42510.1"/>
    </source>
</evidence>
<dbReference type="AlphaFoldDB" id="A0A975B1R1"/>
<dbReference type="KEGG" id="saqt:GJV85_10435"/>
<sequence>MTIEEIEFELELTGMARDQQLKLLSAVKRDGYDAKLLDKKLRTMGFEPVFSIYDEEEDTHQDKSKA</sequence>
<keyword evidence="2" id="KW-1185">Reference proteome</keyword>
<dbReference type="RefSeq" id="WP_207561327.1">
    <property type="nucleotide sequence ID" value="NZ_CP046072.1"/>
</dbReference>
<dbReference type="Proteomes" id="UP000671852">
    <property type="component" value="Chromosome"/>
</dbReference>
<proteinExistence type="predicted"/>
<name>A0A975B1R1_9BACT</name>
<reference evidence="1" key="1">
    <citation type="submission" date="2019-11" db="EMBL/GenBank/DDBJ databases">
        <authorList>
            <person name="Kojima H."/>
        </authorList>
    </citation>
    <scope>NUCLEOTIDE SEQUENCE</scope>
    <source>
        <strain evidence="1">H1576</strain>
    </source>
</reference>
<evidence type="ECO:0000313" key="2">
    <source>
        <dbReference type="Proteomes" id="UP000671852"/>
    </source>
</evidence>